<dbReference type="RefSeq" id="WP_006928903.1">
    <property type="nucleotide sequence ID" value="NZ_CM001402.1"/>
</dbReference>
<keyword evidence="3 6" id="KW-0689">Ribosomal protein</keyword>
<dbReference type="NCBIfam" id="NF000955">
    <property type="entry name" value="PRK00099.1-1"/>
    <property type="match status" value="1"/>
</dbReference>
<dbReference type="GO" id="GO:1990904">
    <property type="term" value="C:ribonucleoprotein complex"/>
    <property type="evidence" value="ECO:0007669"/>
    <property type="project" value="UniProtKB-KW"/>
</dbReference>
<dbReference type="EMBL" id="CM001402">
    <property type="protein sequence ID" value="EHO41727.1"/>
    <property type="molecule type" value="Genomic_DNA"/>
</dbReference>
<keyword evidence="6" id="KW-0694">RNA-binding</keyword>
<evidence type="ECO:0000256" key="2">
    <source>
        <dbReference type="ARBA" id="ARBA00008889"/>
    </source>
</evidence>
<protein>
    <recommendedName>
        <fullName evidence="5 6">Large ribosomal subunit protein uL10</fullName>
    </recommendedName>
</protein>
<proteinExistence type="inferred from homology"/>
<dbReference type="SUPFAM" id="SSF160369">
    <property type="entry name" value="Ribosomal protein L10-like"/>
    <property type="match status" value="1"/>
</dbReference>
<dbReference type="FunCoup" id="H1XVG9">
    <property type="interactions" value="553"/>
</dbReference>
<organism evidence="8 9">
    <name type="scientific">Caldithrix abyssi DSM 13497</name>
    <dbReference type="NCBI Taxonomy" id="880073"/>
    <lineage>
        <taxon>Bacteria</taxon>
        <taxon>Pseudomonadati</taxon>
        <taxon>Calditrichota</taxon>
        <taxon>Calditrichia</taxon>
        <taxon>Calditrichales</taxon>
        <taxon>Calditrichaceae</taxon>
        <taxon>Caldithrix</taxon>
    </lineage>
</organism>
<name>H1XVG9_CALAY</name>
<dbReference type="InterPro" id="IPR022973">
    <property type="entry name" value="Ribosomal_uL10_bac"/>
</dbReference>
<evidence type="ECO:0000256" key="3">
    <source>
        <dbReference type="ARBA" id="ARBA00022980"/>
    </source>
</evidence>
<dbReference type="GO" id="GO:0005840">
    <property type="term" value="C:ribosome"/>
    <property type="evidence" value="ECO:0007669"/>
    <property type="project" value="UniProtKB-KW"/>
</dbReference>
<dbReference type="Proteomes" id="UP000004671">
    <property type="component" value="Chromosome"/>
</dbReference>
<evidence type="ECO:0000313" key="9">
    <source>
        <dbReference type="Proteomes" id="UP000004671"/>
    </source>
</evidence>
<evidence type="ECO:0000256" key="5">
    <source>
        <dbReference type="ARBA" id="ARBA00035202"/>
    </source>
</evidence>
<evidence type="ECO:0000256" key="6">
    <source>
        <dbReference type="HAMAP-Rule" id="MF_00362"/>
    </source>
</evidence>
<comment type="subunit">
    <text evidence="6">Part of the ribosomal stalk of the 50S ribosomal subunit. The N-terminus interacts with L11 and the large rRNA to form the base of the stalk. The C-terminus forms an elongated spine to which L12 dimers bind in a sequential fashion forming a multimeric L10(L12)X complex.</text>
</comment>
<dbReference type="STRING" id="880073.Cabys_893"/>
<dbReference type="PaxDb" id="880073-Calab_2117"/>
<comment type="function">
    <text evidence="1 6">Forms part of the ribosomal stalk, playing a central role in the interaction of the ribosome with GTP-bound translation factors.</text>
</comment>
<comment type="similarity">
    <text evidence="2 6">Belongs to the universal ribosomal protein uL10 family.</text>
</comment>
<dbReference type="KEGG" id="caby:Cabys_893"/>
<dbReference type="EMBL" id="CP018099">
    <property type="protein sequence ID" value="APF17644.1"/>
    <property type="molecule type" value="Genomic_DNA"/>
</dbReference>
<dbReference type="Gene3D" id="3.30.70.1730">
    <property type="match status" value="1"/>
</dbReference>
<dbReference type="HOGENOM" id="CLU_092227_1_2_0"/>
<dbReference type="InterPro" id="IPR043141">
    <property type="entry name" value="Ribosomal_uL10-like_sf"/>
</dbReference>
<dbReference type="PANTHER" id="PTHR11560">
    <property type="entry name" value="39S RIBOSOMAL PROTEIN L10, MITOCHONDRIAL"/>
    <property type="match status" value="1"/>
</dbReference>
<dbReference type="InterPro" id="IPR001790">
    <property type="entry name" value="Ribosomal_uL10"/>
</dbReference>
<dbReference type="InterPro" id="IPR047865">
    <property type="entry name" value="Ribosomal_uL10_bac_type"/>
</dbReference>
<accession>H1XVG9</accession>
<keyword evidence="9" id="KW-1185">Reference proteome</keyword>
<reference evidence="8 9" key="1">
    <citation type="submission" date="2011-09" db="EMBL/GenBank/DDBJ databases">
        <title>The permanent draft genome of Caldithrix abyssi DSM 13497.</title>
        <authorList>
            <consortium name="US DOE Joint Genome Institute (JGI-PGF)"/>
            <person name="Lucas S."/>
            <person name="Han J."/>
            <person name="Lapidus A."/>
            <person name="Bruce D."/>
            <person name="Goodwin L."/>
            <person name="Pitluck S."/>
            <person name="Peters L."/>
            <person name="Kyrpides N."/>
            <person name="Mavromatis K."/>
            <person name="Ivanova N."/>
            <person name="Mikhailova N."/>
            <person name="Chertkov O."/>
            <person name="Detter J.C."/>
            <person name="Tapia R."/>
            <person name="Han C."/>
            <person name="Land M."/>
            <person name="Hauser L."/>
            <person name="Markowitz V."/>
            <person name="Cheng J.-F."/>
            <person name="Hugenholtz P."/>
            <person name="Woyke T."/>
            <person name="Wu D."/>
            <person name="Spring S."/>
            <person name="Brambilla E."/>
            <person name="Klenk H.-P."/>
            <person name="Eisen J.A."/>
        </authorList>
    </citation>
    <scope>NUCLEOTIDE SEQUENCE [LARGE SCALE GENOMIC DNA]</scope>
    <source>
        <strain evidence="8 9">DSM 13497</strain>
    </source>
</reference>
<dbReference type="Gene3D" id="6.10.250.290">
    <property type="match status" value="1"/>
</dbReference>
<evidence type="ECO:0000256" key="4">
    <source>
        <dbReference type="ARBA" id="ARBA00023274"/>
    </source>
</evidence>
<dbReference type="Pfam" id="PF00466">
    <property type="entry name" value="Ribosomal_L10"/>
    <property type="match status" value="1"/>
</dbReference>
<evidence type="ECO:0000313" key="8">
    <source>
        <dbReference type="EMBL" id="EHO41727.1"/>
    </source>
</evidence>
<evidence type="ECO:0000313" key="10">
    <source>
        <dbReference type="Proteomes" id="UP000183868"/>
    </source>
</evidence>
<dbReference type="eggNOG" id="COG0244">
    <property type="taxonomic scope" value="Bacteria"/>
</dbReference>
<evidence type="ECO:0000256" key="1">
    <source>
        <dbReference type="ARBA" id="ARBA00002633"/>
    </source>
</evidence>
<keyword evidence="4 6" id="KW-0687">Ribonucleoprotein</keyword>
<dbReference type="GO" id="GO:0070180">
    <property type="term" value="F:large ribosomal subunit rRNA binding"/>
    <property type="evidence" value="ECO:0007669"/>
    <property type="project" value="UniProtKB-UniRule"/>
</dbReference>
<dbReference type="AlphaFoldDB" id="H1XVG9"/>
<dbReference type="GO" id="GO:0006412">
    <property type="term" value="P:translation"/>
    <property type="evidence" value="ECO:0007669"/>
    <property type="project" value="UniProtKB-UniRule"/>
</dbReference>
<dbReference type="HAMAP" id="MF_00362">
    <property type="entry name" value="Ribosomal_uL10"/>
    <property type="match status" value="1"/>
</dbReference>
<dbReference type="Proteomes" id="UP000183868">
    <property type="component" value="Chromosome"/>
</dbReference>
<sequence length="173" mass="19338">MATAKKIAIVEEYTEKFKNAKGIYLTDYTGIDVQTVNDLRKQFREANIEYKVLKNRIAKIALHNAGIEGLDPYLKGVTSFVIGYDDPVIPVKIVKDFNKKTKLLNLKAAYLEGHVFGTEEAIKLADLPSREELLAQFVGLLQAPMTKLAATLQAPLQKFVGLLESLKEKKQEA</sequence>
<dbReference type="CDD" id="cd05797">
    <property type="entry name" value="Ribosomal_L10"/>
    <property type="match status" value="1"/>
</dbReference>
<evidence type="ECO:0000313" key="7">
    <source>
        <dbReference type="EMBL" id="APF17644.1"/>
    </source>
</evidence>
<dbReference type="OrthoDB" id="9808307at2"/>
<keyword evidence="6" id="KW-0699">rRNA-binding</keyword>
<gene>
    <name evidence="6 7" type="primary">rplJ</name>
    <name evidence="7" type="ORF">Cabys_893</name>
    <name evidence="8" type="ORF">Calab_2117</name>
</gene>
<reference evidence="7 10" key="2">
    <citation type="submission" date="2016-11" db="EMBL/GenBank/DDBJ databases">
        <title>Genomic analysis of Caldithrix abyssi and proposal of a novel bacterial phylum Caldithrichaeota.</title>
        <authorList>
            <person name="Kublanov I."/>
            <person name="Sigalova O."/>
            <person name="Gavrilov S."/>
            <person name="Lebedinsky A."/>
            <person name="Ivanova N."/>
            <person name="Daum C."/>
            <person name="Reddy T."/>
            <person name="Klenk H.P."/>
            <person name="Goker M."/>
            <person name="Reva O."/>
            <person name="Miroshnichenko M."/>
            <person name="Kyprides N."/>
            <person name="Woyke T."/>
            <person name="Gelfand M."/>
        </authorList>
    </citation>
    <scope>NUCLEOTIDE SEQUENCE [LARGE SCALE GENOMIC DNA]</scope>
    <source>
        <strain evidence="7 10">LF13</strain>
    </source>
</reference>